<reference evidence="8 9" key="1">
    <citation type="submission" date="2017-09" db="EMBL/GenBank/DDBJ databases">
        <title>Bacterial strain isolated from the female urinary microbiota.</title>
        <authorList>
            <person name="Thomas-White K."/>
            <person name="Kumar N."/>
            <person name="Forster S."/>
            <person name="Putonti C."/>
            <person name="Lawley T."/>
            <person name="Wolfe A.J."/>
        </authorList>
    </citation>
    <scope>NUCLEOTIDE SEQUENCE [LARGE SCALE GENOMIC DNA]</scope>
    <source>
        <strain evidence="8 9">UMB0204</strain>
    </source>
</reference>
<evidence type="ECO:0000259" key="7">
    <source>
        <dbReference type="Pfam" id="PF10035"/>
    </source>
</evidence>
<evidence type="ECO:0000256" key="5">
    <source>
        <dbReference type="ARBA" id="ARBA00023136"/>
    </source>
</evidence>
<dbReference type="GO" id="GO:0005886">
    <property type="term" value="C:plasma membrane"/>
    <property type="evidence" value="ECO:0007669"/>
    <property type="project" value="UniProtKB-SubCell"/>
</dbReference>
<evidence type="ECO:0000256" key="4">
    <source>
        <dbReference type="ARBA" id="ARBA00022989"/>
    </source>
</evidence>
<proteinExistence type="predicted"/>
<evidence type="ECO:0000256" key="6">
    <source>
        <dbReference type="SAM" id="Phobius"/>
    </source>
</evidence>
<feature type="transmembrane region" description="Helical" evidence="6">
    <location>
        <begin position="120"/>
        <end position="137"/>
    </location>
</feature>
<dbReference type="InterPro" id="IPR051461">
    <property type="entry name" value="UPF0750_membrane"/>
</dbReference>
<evidence type="ECO:0000256" key="3">
    <source>
        <dbReference type="ARBA" id="ARBA00022692"/>
    </source>
</evidence>
<protein>
    <submittedName>
        <fullName evidence="8">YitT family protein</fullName>
    </submittedName>
</protein>
<dbReference type="EMBL" id="PNHP01000007">
    <property type="protein sequence ID" value="PMC80853.1"/>
    <property type="molecule type" value="Genomic_DNA"/>
</dbReference>
<feature type="transmembrane region" description="Helical" evidence="6">
    <location>
        <begin position="49"/>
        <end position="68"/>
    </location>
</feature>
<comment type="subcellular location">
    <subcellularLocation>
        <location evidence="1">Cell membrane</location>
        <topology evidence="1">Multi-pass membrane protein</topology>
    </subcellularLocation>
</comment>
<evidence type="ECO:0000313" key="8">
    <source>
        <dbReference type="EMBL" id="PMC80853.1"/>
    </source>
</evidence>
<dbReference type="InterPro" id="IPR003740">
    <property type="entry name" value="YitT"/>
</dbReference>
<evidence type="ECO:0000313" key="9">
    <source>
        <dbReference type="Proteomes" id="UP000235658"/>
    </source>
</evidence>
<dbReference type="PANTHER" id="PTHR33545">
    <property type="entry name" value="UPF0750 MEMBRANE PROTEIN YITT-RELATED"/>
    <property type="match status" value="1"/>
</dbReference>
<feature type="transmembrane region" description="Helical" evidence="6">
    <location>
        <begin position="149"/>
        <end position="170"/>
    </location>
</feature>
<dbReference type="Proteomes" id="UP000235658">
    <property type="component" value="Unassembled WGS sequence"/>
</dbReference>
<feature type="transmembrane region" description="Helical" evidence="6">
    <location>
        <begin position="88"/>
        <end position="111"/>
    </location>
</feature>
<keyword evidence="2" id="KW-1003">Cell membrane</keyword>
<dbReference type="CDD" id="cd16380">
    <property type="entry name" value="YitT_C"/>
    <property type="match status" value="1"/>
</dbReference>
<accession>A0A2N6UH08</accession>
<dbReference type="Pfam" id="PF02588">
    <property type="entry name" value="YitT_membrane"/>
    <property type="match status" value="1"/>
</dbReference>
<sequence length="324" mass="35986">MNENIGESNFSEKEKLKHILERNAAIKILRKDRKKDKFAHEPLSPRKKFFLMSFASILMANGTHFFKYPNHFVIGGVEGASILLSNSLPLTPAFITLVLNLSLLVLAYFILGKNFVIKTGYVSILNSLTALLLSKIMPHTTPFTDNKLLELFCAVLIPALGSSILFNLSASSGGTDIIAMIINKYTNLNIGKSLLIGDSILTLMSIKMFGAEIGLLSCLGLLMKGLVVNQFIASFNTAKLFLIITSKQEEISVFIRDKLNRSATVIDGTGLYYKKDQSVFLCVTNDYEAALFRKYIREIDPRCFITVLDTSSIIGKGFYSTDLH</sequence>
<dbReference type="Gene3D" id="3.30.70.120">
    <property type="match status" value="1"/>
</dbReference>
<keyword evidence="5 6" id="KW-0472">Membrane</keyword>
<dbReference type="GeneID" id="84579254"/>
<gene>
    <name evidence="8" type="ORF">CJ192_08655</name>
</gene>
<name>A0A2N6UH08_9FIRM</name>
<dbReference type="PANTHER" id="PTHR33545:SF9">
    <property type="entry name" value="UPF0750 MEMBRANE PROTEIN YITE"/>
    <property type="match status" value="1"/>
</dbReference>
<dbReference type="AlphaFoldDB" id="A0A2N6UH08"/>
<feature type="domain" description="DUF2179" evidence="7">
    <location>
        <begin position="261"/>
        <end position="315"/>
    </location>
</feature>
<keyword evidence="3 6" id="KW-0812">Transmembrane</keyword>
<evidence type="ECO:0000256" key="1">
    <source>
        <dbReference type="ARBA" id="ARBA00004651"/>
    </source>
</evidence>
<organism evidence="8 9">
    <name type="scientific">Anaerococcus hydrogenalis</name>
    <dbReference type="NCBI Taxonomy" id="33029"/>
    <lineage>
        <taxon>Bacteria</taxon>
        <taxon>Bacillati</taxon>
        <taxon>Bacillota</taxon>
        <taxon>Tissierellia</taxon>
        <taxon>Tissierellales</taxon>
        <taxon>Peptoniphilaceae</taxon>
        <taxon>Anaerococcus</taxon>
    </lineage>
</organism>
<evidence type="ECO:0000256" key="2">
    <source>
        <dbReference type="ARBA" id="ARBA00022475"/>
    </source>
</evidence>
<dbReference type="RefSeq" id="WP_004816900.1">
    <property type="nucleotide sequence ID" value="NZ_CAMQCN010000009.1"/>
</dbReference>
<dbReference type="InterPro" id="IPR019264">
    <property type="entry name" value="DUF2179"/>
</dbReference>
<dbReference type="PIRSF" id="PIRSF006483">
    <property type="entry name" value="Membrane_protein_YitT"/>
    <property type="match status" value="1"/>
</dbReference>
<keyword evidence="4 6" id="KW-1133">Transmembrane helix</keyword>
<comment type="caution">
    <text evidence="8">The sequence shown here is derived from an EMBL/GenBank/DDBJ whole genome shotgun (WGS) entry which is preliminary data.</text>
</comment>
<dbReference type="InterPro" id="IPR015867">
    <property type="entry name" value="N-reg_PII/ATP_PRibTrfase_C"/>
</dbReference>
<dbReference type="Pfam" id="PF10035">
    <property type="entry name" value="DUF2179"/>
    <property type="match status" value="1"/>
</dbReference>